<name>A0A927FJR0_9BURK</name>
<evidence type="ECO:0000256" key="1">
    <source>
        <dbReference type="ARBA" id="ARBA00023125"/>
    </source>
</evidence>
<dbReference type="Proteomes" id="UP000647424">
    <property type="component" value="Unassembled WGS sequence"/>
</dbReference>
<keyword evidence="1" id="KW-0238">DNA-binding</keyword>
<accession>A0A927FJR0</accession>
<dbReference type="SUPFAM" id="SSF46894">
    <property type="entry name" value="C-terminal effector domain of the bipartite response regulators"/>
    <property type="match status" value="1"/>
</dbReference>
<comment type="caution">
    <text evidence="3">The sequence shown here is derived from an EMBL/GenBank/DDBJ whole genome shotgun (WGS) entry which is preliminary data.</text>
</comment>
<reference evidence="3" key="1">
    <citation type="submission" date="2020-09" db="EMBL/GenBank/DDBJ databases">
        <title>Genome seq and assembly of Limnohabitants sp.</title>
        <authorList>
            <person name="Chhetri G."/>
        </authorList>
    </citation>
    <scope>NUCLEOTIDE SEQUENCE</scope>
    <source>
        <strain evidence="3">JUR4</strain>
    </source>
</reference>
<dbReference type="InterPro" id="IPR016032">
    <property type="entry name" value="Sig_transdc_resp-reg_C-effctor"/>
</dbReference>
<dbReference type="GO" id="GO:0006355">
    <property type="term" value="P:regulation of DNA-templated transcription"/>
    <property type="evidence" value="ECO:0007669"/>
    <property type="project" value="InterPro"/>
</dbReference>
<dbReference type="SMART" id="SM00862">
    <property type="entry name" value="Trans_reg_C"/>
    <property type="match status" value="1"/>
</dbReference>
<evidence type="ECO:0000313" key="3">
    <source>
        <dbReference type="EMBL" id="MBD8051737.1"/>
    </source>
</evidence>
<keyword evidence="4" id="KW-1185">Reference proteome</keyword>
<protein>
    <submittedName>
        <fullName evidence="3">Winged helix-turn-helix domain-containing protein</fullName>
    </submittedName>
</protein>
<organism evidence="3 4">
    <name type="scientific">Limnohabitans radicicola</name>
    <dbReference type="NCBI Taxonomy" id="2771427"/>
    <lineage>
        <taxon>Bacteria</taxon>
        <taxon>Pseudomonadati</taxon>
        <taxon>Pseudomonadota</taxon>
        <taxon>Betaproteobacteria</taxon>
        <taxon>Burkholderiales</taxon>
        <taxon>Comamonadaceae</taxon>
        <taxon>Limnohabitans</taxon>
    </lineage>
</organism>
<dbReference type="EMBL" id="JACYFT010000003">
    <property type="protein sequence ID" value="MBD8051737.1"/>
    <property type="molecule type" value="Genomic_DNA"/>
</dbReference>
<dbReference type="InterPro" id="IPR036388">
    <property type="entry name" value="WH-like_DNA-bd_sf"/>
</dbReference>
<dbReference type="Pfam" id="PF00486">
    <property type="entry name" value="Trans_reg_C"/>
    <property type="match status" value="1"/>
</dbReference>
<proteinExistence type="predicted"/>
<evidence type="ECO:0000313" key="4">
    <source>
        <dbReference type="Proteomes" id="UP000647424"/>
    </source>
</evidence>
<feature type="domain" description="OmpR/PhoB-type" evidence="2">
    <location>
        <begin position="13"/>
        <end position="89"/>
    </location>
</feature>
<dbReference type="GO" id="GO:0003677">
    <property type="term" value="F:DNA binding"/>
    <property type="evidence" value="ECO:0007669"/>
    <property type="project" value="UniProtKB-KW"/>
</dbReference>
<dbReference type="AlphaFoldDB" id="A0A927FJR0"/>
<dbReference type="GO" id="GO:0000160">
    <property type="term" value="P:phosphorelay signal transduction system"/>
    <property type="evidence" value="ECO:0007669"/>
    <property type="project" value="InterPro"/>
</dbReference>
<evidence type="ECO:0000259" key="2">
    <source>
        <dbReference type="SMART" id="SM00862"/>
    </source>
</evidence>
<dbReference type="Gene3D" id="1.10.10.10">
    <property type="entry name" value="Winged helix-like DNA-binding domain superfamily/Winged helix DNA-binding domain"/>
    <property type="match status" value="1"/>
</dbReference>
<sequence length="98" mass="10812">MLTLHKLDLTGPSGSVRITATEATLLQAFAQSPDARLGFDQVAQCMGVPMSEAQKSNIQVRMVRLRKKLHEVGAEGAVIEAIRNVGYQFFDELDIRKP</sequence>
<gene>
    <name evidence="3" type="ORF">IC609_14415</name>
</gene>
<dbReference type="RefSeq" id="WP_191820212.1">
    <property type="nucleotide sequence ID" value="NZ_JACYFT010000003.1"/>
</dbReference>
<dbReference type="InterPro" id="IPR001867">
    <property type="entry name" value="OmpR/PhoB-type_DNA-bd"/>
</dbReference>